<dbReference type="EMBL" id="WNYA01043827">
    <property type="protein sequence ID" value="KAG8536427.1"/>
    <property type="molecule type" value="Genomic_DNA"/>
</dbReference>
<evidence type="ECO:0008006" key="3">
    <source>
        <dbReference type="Google" id="ProtNLM"/>
    </source>
</evidence>
<proteinExistence type="predicted"/>
<keyword evidence="2" id="KW-1185">Reference proteome</keyword>
<accession>A0AAV6YGX9</accession>
<evidence type="ECO:0000313" key="2">
    <source>
        <dbReference type="Proteomes" id="UP000824782"/>
    </source>
</evidence>
<dbReference type="Proteomes" id="UP000824782">
    <property type="component" value="Unassembled WGS sequence"/>
</dbReference>
<gene>
    <name evidence="1" type="ORF">GDO81_026385</name>
</gene>
<comment type="caution">
    <text evidence="1">The sequence shown here is derived from an EMBL/GenBank/DDBJ whole genome shotgun (WGS) entry which is preliminary data.</text>
</comment>
<evidence type="ECO:0000313" key="1">
    <source>
        <dbReference type="EMBL" id="KAG8536427.1"/>
    </source>
</evidence>
<organism evidence="1 2">
    <name type="scientific">Engystomops pustulosus</name>
    <name type="common">Tungara frog</name>
    <name type="synonym">Physalaemus pustulosus</name>
    <dbReference type="NCBI Taxonomy" id="76066"/>
    <lineage>
        <taxon>Eukaryota</taxon>
        <taxon>Metazoa</taxon>
        <taxon>Chordata</taxon>
        <taxon>Craniata</taxon>
        <taxon>Vertebrata</taxon>
        <taxon>Euteleostomi</taxon>
        <taxon>Amphibia</taxon>
        <taxon>Batrachia</taxon>
        <taxon>Anura</taxon>
        <taxon>Neobatrachia</taxon>
        <taxon>Hyloidea</taxon>
        <taxon>Leptodactylidae</taxon>
        <taxon>Leiuperinae</taxon>
        <taxon>Engystomops</taxon>
    </lineage>
</organism>
<dbReference type="AlphaFoldDB" id="A0AAV6YGX9"/>
<sequence length="119" mass="13080">MLVAAGLLYGFIFQDCSFSPSTGGVSSHCCTLCSLQPVFSIVPGEMCNQTFVYVFSRSRTMIHGFIFHTTNVTAEERRLMDRAQSTAVCGYALNALGNATILKFKYITALLLLTTYTKV</sequence>
<name>A0AAV6YGX9_ENGPU</name>
<reference evidence="1" key="1">
    <citation type="thesis" date="2020" institute="ProQuest LLC" country="789 East Eisenhower Parkway, Ann Arbor, MI, USA">
        <title>Comparative Genomics and Chromosome Evolution.</title>
        <authorList>
            <person name="Mudd A.B."/>
        </authorList>
    </citation>
    <scope>NUCLEOTIDE SEQUENCE</scope>
    <source>
        <strain evidence="1">237g6f4</strain>
        <tissue evidence="1">Blood</tissue>
    </source>
</reference>
<protein>
    <recommendedName>
        <fullName evidence="3">Secreted protein</fullName>
    </recommendedName>
</protein>